<evidence type="ECO:0000313" key="4">
    <source>
        <dbReference type="Proteomes" id="UP000556084"/>
    </source>
</evidence>
<feature type="transmembrane region" description="Helical" evidence="2">
    <location>
        <begin position="52"/>
        <end position="74"/>
    </location>
</feature>
<keyword evidence="2" id="KW-0812">Transmembrane</keyword>
<feature type="transmembrane region" description="Helical" evidence="2">
    <location>
        <begin position="182"/>
        <end position="205"/>
    </location>
</feature>
<feature type="transmembrane region" description="Helical" evidence="2">
    <location>
        <begin position="151"/>
        <end position="170"/>
    </location>
</feature>
<proteinExistence type="predicted"/>
<dbReference type="AlphaFoldDB" id="A0A7W7PKJ4"/>
<evidence type="ECO:0000256" key="1">
    <source>
        <dbReference type="SAM" id="MobiDB-lite"/>
    </source>
</evidence>
<dbReference type="Proteomes" id="UP000556084">
    <property type="component" value="Unassembled WGS sequence"/>
</dbReference>
<protein>
    <submittedName>
        <fullName evidence="3">Membrane protein</fullName>
    </submittedName>
</protein>
<feature type="region of interest" description="Disordered" evidence="1">
    <location>
        <begin position="1"/>
        <end position="20"/>
    </location>
</feature>
<organism evidence="3 4">
    <name type="scientific">Streptomyces olivoverticillatus</name>
    <dbReference type="NCBI Taxonomy" id="66427"/>
    <lineage>
        <taxon>Bacteria</taxon>
        <taxon>Bacillati</taxon>
        <taxon>Actinomycetota</taxon>
        <taxon>Actinomycetes</taxon>
        <taxon>Kitasatosporales</taxon>
        <taxon>Streptomycetaceae</taxon>
        <taxon>Streptomyces</taxon>
    </lineage>
</organism>
<keyword evidence="2" id="KW-1133">Transmembrane helix</keyword>
<name>A0A7W7PKJ4_9ACTN</name>
<accession>A0A7W7PKJ4</accession>
<keyword evidence="4" id="KW-1185">Reference proteome</keyword>
<gene>
    <name evidence="3" type="ORF">FHS39_002328</name>
</gene>
<sequence length="303" mass="32968">MTGRRGRRFPHPVRGHRPAGWTTLDRKRHEAAERLGSGQVGALWNRLTAIDFFGNSFQLAALAILCFFPLLIVITTSADRSTATVVAGWLGLDQQAAKALGTLFKPGGNSGTITVTSVILLVLGAMAVAGTLQNWYQKVFAVPSPGWERAVVARLAWLASLFAYSAMHAVTGRLLGKAGSPVLQGLSGLVLSTLFWWWSAGVLLVHAVPWRRLFPAALVTGLCWMGLGVFSAFYFSAAIVSNEQRYGPIGVVMVILSWVVAVGVVIHLGSVIGCLYLERHPARQARRRAGRAPGWVTRRFRRR</sequence>
<evidence type="ECO:0000313" key="3">
    <source>
        <dbReference type="EMBL" id="MBB4893297.1"/>
    </source>
</evidence>
<feature type="transmembrane region" description="Helical" evidence="2">
    <location>
        <begin position="217"/>
        <end position="237"/>
    </location>
</feature>
<dbReference type="EMBL" id="JACHJH010000003">
    <property type="protein sequence ID" value="MBB4893297.1"/>
    <property type="molecule type" value="Genomic_DNA"/>
</dbReference>
<feature type="transmembrane region" description="Helical" evidence="2">
    <location>
        <begin position="249"/>
        <end position="277"/>
    </location>
</feature>
<evidence type="ECO:0000256" key="2">
    <source>
        <dbReference type="SAM" id="Phobius"/>
    </source>
</evidence>
<dbReference type="RefSeq" id="WP_184349176.1">
    <property type="nucleotide sequence ID" value="NZ_JACHJH010000003.1"/>
</dbReference>
<comment type="caution">
    <text evidence="3">The sequence shown here is derived from an EMBL/GenBank/DDBJ whole genome shotgun (WGS) entry which is preliminary data.</text>
</comment>
<feature type="compositionally biased region" description="Basic residues" evidence="1">
    <location>
        <begin position="1"/>
        <end position="17"/>
    </location>
</feature>
<feature type="transmembrane region" description="Helical" evidence="2">
    <location>
        <begin position="110"/>
        <end position="130"/>
    </location>
</feature>
<reference evidence="3 4" key="1">
    <citation type="submission" date="2020-08" db="EMBL/GenBank/DDBJ databases">
        <title>Genomic Encyclopedia of Type Strains, Phase III (KMG-III): the genomes of soil and plant-associated and newly described type strains.</title>
        <authorList>
            <person name="Whitman W."/>
        </authorList>
    </citation>
    <scope>NUCLEOTIDE SEQUENCE [LARGE SCALE GENOMIC DNA]</scope>
    <source>
        <strain evidence="3 4">CECT 3266</strain>
    </source>
</reference>
<keyword evidence="2" id="KW-0472">Membrane</keyword>